<proteinExistence type="predicted"/>
<accession>A0A8J2K9B0</accession>
<dbReference type="EMBL" id="CAJVCH010296528">
    <property type="protein sequence ID" value="CAG7785431.1"/>
    <property type="molecule type" value="Genomic_DNA"/>
</dbReference>
<comment type="caution">
    <text evidence="1">The sequence shown here is derived from an EMBL/GenBank/DDBJ whole genome shotgun (WGS) entry which is preliminary data.</text>
</comment>
<protein>
    <submittedName>
        <fullName evidence="1">Uncharacterized protein</fullName>
    </submittedName>
</protein>
<evidence type="ECO:0000313" key="2">
    <source>
        <dbReference type="Proteomes" id="UP000708208"/>
    </source>
</evidence>
<gene>
    <name evidence="1" type="ORF">AFUS01_LOCUS24056</name>
</gene>
<dbReference type="AlphaFoldDB" id="A0A8J2K9B0"/>
<keyword evidence="2" id="KW-1185">Reference proteome</keyword>
<evidence type="ECO:0000313" key="1">
    <source>
        <dbReference type="EMBL" id="CAG7785431.1"/>
    </source>
</evidence>
<feature type="non-terminal residue" evidence="1">
    <location>
        <position position="1"/>
    </location>
</feature>
<dbReference type="Proteomes" id="UP000708208">
    <property type="component" value="Unassembled WGS sequence"/>
</dbReference>
<reference evidence="1" key="1">
    <citation type="submission" date="2021-06" db="EMBL/GenBank/DDBJ databases">
        <authorList>
            <person name="Hodson N. C."/>
            <person name="Mongue J. A."/>
            <person name="Jaron S. K."/>
        </authorList>
    </citation>
    <scope>NUCLEOTIDE SEQUENCE</scope>
</reference>
<name>A0A8J2K9B0_9HEXA</name>
<organism evidence="1 2">
    <name type="scientific">Allacma fusca</name>
    <dbReference type="NCBI Taxonomy" id="39272"/>
    <lineage>
        <taxon>Eukaryota</taxon>
        <taxon>Metazoa</taxon>
        <taxon>Ecdysozoa</taxon>
        <taxon>Arthropoda</taxon>
        <taxon>Hexapoda</taxon>
        <taxon>Collembola</taxon>
        <taxon>Symphypleona</taxon>
        <taxon>Sminthuridae</taxon>
        <taxon>Allacma</taxon>
    </lineage>
</organism>
<sequence>YSKVKVESLILEGMNYDSLQTYWPSKRNPEPEIQVLVSIEKLDGSGEGTSLFDRNCFIRKGEQTKLKVYPQLELDCDVKYRFKVKFQGSVLVIKQRGQRDVDWNYDMLTNLKLASEVPDSSIPGSLQLTMAKPRSETDVYGYGYYCGTRALHVLKGLTLL</sequence>